<organism evidence="1 2">
    <name type="scientific">Methylophilales bacterium MBRS-H7</name>
    <dbReference type="NCBI Taxonomy" id="1623450"/>
    <lineage>
        <taxon>Bacteria</taxon>
        <taxon>Pseudomonadati</taxon>
        <taxon>Pseudomonadota</taxon>
        <taxon>Betaproteobacteria</taxon>
        <taxon>Nitrosomonadales</taxon>
        <taxon>OM43 clade</taxon>
    </lineage>
</organism>
<dbReference type="Proteomes" id="UP000066549">
    <property type="component" value="Chromosome"/>
</dbReference>
<keyword evidence="2" id="KW-1185">Reference proteome</keyword>
<accession>A0A0H4J0D3</accession>
<gene>
    <name evidence="1" type="ORF">VI33_00385</name>
</gene>
<name>A0A0H4J0D3_9PROT</name>
<dbReference type="AlphaFoldDB" id="A0A0H4J0D3"/>
<evidence type="ECO:0000313" key="2">
    <source>
        <dbReference type="Proteomes" id="UP000066549"/>
    </source>
</evidence>
<evidence type="ECO:0000313" key="1">
    <source>
        <dbReference type="EMBL" id="AKO65268.1"/>
    </source>
</evidence>
<dbReference type="EMBL" id="CP011002">
    <property type="protein sequence ID" value="AKO65268.1"/>
    <property type="molecule type" value="Genomic_DNA"/>
</dbReference>
<protein>
    <submittedName>
        <fullName evidence="1">Uncharacterized protein</fullName>
    </submittedName>
</protein>
<sequence length="73" mass="8542">MEISKLQFIIFCLWVYSLGHADEKISNWRLMIPDFEYRHAYQEDINSDTVTIVDKDGEITICQVMENGVIVCL</sequence>
<proteinExistence type="predicted"/>
<reference evidence="1 2" key="1">
    <citation type="submission" date="2015-03" db="EMBL/GenBank/DDBJ databases">
        <title>Comparative analysis of the OM43 clade including a novel species from Red Sea uncovers genomic and metabolic diversity among marine methylotrophs.</title>
        <authorList>
            <person name="Jimenez-Infante F."/>
            <person name="Ngugi D.K."/>
            <person name="Vinu M."/>
            <person name="Alam I."/>
            <person name="Kamau A."/>
            <person name="Blom J."/>
            <person name="Bajic V.B."/>
            <person name="Stingl U."/>
        </authorList>
    </citation>
    <scope>NUCLEOTIDE SEQUENCE [LARGE SCALE GENOMIC DNA]</scope>
    <source>
        <strain evidence="1 2">MBRSH7</strain>
    </source>
</reference>